<comment type="caution">
    <text evidence="1">The sequence shown here is derived from an EMBL/GenBank/DDBJ whole genome shotgun (WGS) entry which is preliminary data.</text>
</comment>
<dbReference type="AlphaFoldDB" id="A0A367ZC39"/>
<evidence type="ECO:0000313" key="1">
    <source>
        <dbReference type="EMBL" id="RCK75299.1"/>
    </source>
</evidence>
<name>A0A367ZC39_9BACT</name>
<accession>A0A367ZC39</accession>
<reference evidence="1 2" key="1">
    <citation type="submission" date="2018-05" db="EMBL/GenBank/DDBJ databases">
        <title>A metagenomic window into the 2 km-deep terrestrial subsurface aquifer revealed taxonomically and functionally diverse microbial community comprising novel uncultured bacterial lineages.</title>
        <authorList>
            <person name="Kadnikov V.V."/>
            <person name="Mardanov A.V."/>
            <person name="Beletsky A.V."/>
            <person name="Banks D."/>
            <person name="Pimenov N.V."/>
            <person name="Frank Y.A."/>
            <person name="Karnachuk O.V."/>
            <person name="Ravin N.V."/>
        </authorList>
    </citation>
    <scope>NUCLEOTIDE SEQUENCE [LARGE SCALE GENOMIC DNA]</scope>
    <source>
        <strain evidence="1">BY5</strain>
    </source>
</reference>
<gene>
    <name evidence="1" type="ORF">OZSIB_3738</name>
</gene>
<organism evidence="1 2">
    <name type="scientific">Candidatus Ozemobacter sibiricus</name>
    <dbReference type="NCBI Taxonomy" id="2268124"/>
    <lineage>
        <taxon>Bacteria</taxon>
        <taxon>Candidatus Ozemobacteria</taxon>
        <taxon>Candidatus Ozemobacterales</taxon>
        <taxon>Candidatus Ozemobacteraceae</taxon>
        <taxon>Candidatus Ozemobacter</taxon>
    </lineage>
</organism>
<dbReference type="Proteomes" id="UP000252355">
    <property type="component" value="Unassembled WGS sequence"/>
</dbReference>
<proteinExistence type="predicted"/>
<evidence type="ECO:0000313" key="2">
    <source>
        <dbReference type="Proteomes" id="UP000252355"/>
    </source>
</evidence>
<sequence length="183" mass="19834">MEVLVVAAITIIVTGGVWSFLRSMTHAAAISKAKGEAKAMADLVLRAIEKDITDMAASVTIELNNRTKVVTQFAGSGGTWTMLVGEKGRYTKVDYLFDPAAKTVTRTADGKSRVLADKVLDLTISPYDADQIKFLVDIQVGIVPPGMKEPQIHHQKLVATVRAAVSANMDPKWRTSEDAKTTF</sequence>
<dbReference type="EMBL" id="QOQW01000039">
    <property type="protein sequence ID" value="RCK75299.1"/>
    <property type="molecule type" value="Genomic_DNA"/>
</dbReference>
<protein>
    <submittedName>
        <fullName evidence="1">Uncharacterized protein</fullName>
    </submittedName>
</protein>